<feature type="compositionally biased region" description="Basic and acidic residues" evidence="1">
    <location>
        <begin position="34"/>
        <end position="47"/>
    </location>
</feature>
<dbReference type="SUPFAM" id="SSF102875">
    <property type="entry name" value="Chromosomal protein MC1"/>
    <property type="match status" value="1"/>
</dbReference>
<feature type="region of interest" description="Disordered" evidence="1">
    <location>
        <begin position="1"/>
        <end position="131"/>
    </location>
</feature>
<dbReference type="EMBL" id="KU877344">
    <property type="protein sequence ID" value="ANB50467.1"/>
    <property type="molecule type" value="Genomic_DNA"/>
</dbReference>
<dbReference type="KEGG" id="vg:80512829"/>
<dbReference type="GeneID" id="80512829"/>
<feature type="compositionally biased region" description="Basic and acidic residues" evidence="1">
    <location>
        <begin position="69"/>
        <end position="86"/>
    </location>
</feature>
<organism evidence="2 3">
    <name type="scientific">Powai lake megavirus</name>
    <dbReference type="NCBI Taxonomy" id="1842663"/>
    <lineage>
        <taxon>Viruses</taxon>
        <taxon>Varidnaviria</taxon>
        <taxon>Bamfordvirae</taxon>
        <taxon>Nucleocytoviricota</taxon>
        <taxon>Megaviricetes</taxon>
        <taxon>Imitervirales</taxon>
        <taxon>Mimiviridae</taxon>
        <taxon>Megamimivirinae</taxon>
        <taxon>Megavirus</taxon>
        <taxon>Megavirus powaiense</taxon>
    </lineage>
</organism>
<sequence>MSTKSKKNVETQDNSDNSSENTKKTSKKMQTNQKDNKSTKNKTETKSTKTSKQSNKKSSQTGGKKAPVKTKEATKDRYFKLIDPKTNESYGRYTGGTPKQAASKAYTKTVQGLKGGGKPIPKKSTIILRESTRGSPRKYYGYEASRLQLAEPQILEINTDGETKTITYNFRNKIKKIPVPEQLGGVKTSRSTKKSQSGSKKASGTKASGTKSSGSKRSGNKANTKSTATKKNSTKASSKNTNKKATSSKASR</sequence>
<feature type="compositionally biased region" description="Low complexity" evidence="1">
    <location>
        <begin position="48"/>
        <end position="65"/>
    </location>
</feature>
<dbReference type="Proteomes" id="UP000241365">
    <property type="component" value="Segment"/>
</dbReference>
<evidence type="ECO:0000313" key="3">
    <source>
        <dbReference type="Proteomes" id="UP000241365"/>
    </source>
</evidence>
<feature type="compositionally biased region" description="Low complexity" evidence="1">
    <location>
        <begin position="194"/>
        <end position="252"/>
    </location>
</feature>
<proteinExistence type="predicted"/>
<feature type="region of interest" description="Disordered" evidence="1">
    <location>
        <begin position="172"/>
        <end position="252"/>
    </location>
</feature>
<dbReference type="GO" id="GO:0042262">
    <property type="term" value="P:DNA protection"/>
    <property type="evidence" value="ECO:0007669"/>
    <property type="project" value="InterPro"/>
</dbReference>
<dbReference type="InterPro" id="IPR036620">
    <property type="entry name" value="MC1_sf"/>
</dbReference>
<evidence type="ECO:0008006" key="4">
    <source>
        <dbReference type="Google" id="ProtNLM"/>
    </source>
</evidence>
<accession>A0A167RAA0</accession>
<protein>
    <recommendedName>
        <fullName evidence="4">Chromosomal protein MC1 domain-containing protein</fullName>
    </recommendedName>
</protein>
<reference evidence="2 3" key="1">
    <citation type="journal article" date="2016" name="Genome Announc.">
        <title>Complete Genome Sequence of a New Megavirus Family Member Isolated from an Inland Water Lake for the First Time in India.</title>
        <authorList>
            <person name="Chatterjee A."/>
            <person name="Ali F."/>
            <person name="Bange D."/>
            <person name="Kondabagil K."/>
        </authorList>
    </citation>
    <scope>NUCLEOTIDE SEQUENCE [LARGE SCALE GENOMIC DNA]</scope>
    <source>
        <strain evidence="2">1</strain>
    </source>
</reference>
<dbReference type="Gene3D" id="3.10.470.10">
    <property type="entry name" value="Chromosomal protein MC1"/>
    <property type="match status" value="1"/>
</dbReference>
<dbReference type="RefSeq" id="YP_010776218.1">
    <property type="nucleotide sequence ID" value="NC_075034.1"/>
</dbReference>
<name>A0A167RAA0_9VIRU</name>
<keyword evidence="3" id="KW-1185">Reference proteome</keyword>
<evidence type="ECO:0000313" key="2">
    <source>
        <dbReference type="EMBL" id="ANB50467.1"/>
    </source>
</evidence>
<evidence type="ECO:0000256" key="1">
    <source>
        <dbReference type="SAM" id="MobiDB-lite"/>
    </source>
</evidence>